<evidence type="ECO:0008006" key="7">
    <source>
        <dbReference type="Google" id="ProtNLM"/>
    </source>
</evidence>
<reference evidence="6" key="1">
    <citation type="submission" date="2019-04" db="EMBL/GenBank/DDBJ databases">
        <title>Friends and foes A comparative genomics studyof 23 Aspergillus species from section Flavi.</title>
        <authorList>
            <consortium name="DOE Joint Genome Institute"/>
            <person name="Kjaerbolling I."/>
            <person name="Vesth T."/>
            <person name="Frisvad J.C."/>
            <person name="Nybo J.L."/>
            <person name="Theobald S."/>
            <person name="Kildgaard S."/>
            <person name="Isbrandt T."/>
            <person name="Kuo A."/>
            <person name="Sato A."/>
            <person name="Lyhne E.K."/>
            <person name="Kogle M.E."/>
            <person name="Wiebenga A."/>
            <person name="Kun R.S."/>
            <person name="Lubbers R.J."/>
            <person name="Makela M.R."/>
            <person name="Barry K."/>
            <person name="Chovatia M."/>
            <person name="Clum A."/>
            <person name="Daum C."/>
            <person name="Haridas S."/>
            <person name="He G."/>
            <person name="LaButti K."/>
            <person name="Lipzen A."/>
            <person name="Mondo S."/>
            <person name="Riley R."/>
            <person name="Salamov A."/>
            <person name="Simmons B.A."/>
            <person name="Magnuson J.K."/>
            <person name="Henrissat B."/>
            <person name="Mortensen U.H."/>
            <person name="Larsen T.O."/>
            <person name="Devries R.P."/>
            <person name="Grigoriev I.V."/>
            <person name="Machida M."/>
            <person name="Baker S.E."/>
            <person name="Andersen M.R."/>
        </authorList>
    </citation>
    <scope>NUCLEOTIDE SEQUENCE [LARGE SCALE GENOMIC DNA]</scope>
    <source>
        <strain evidence="6">CBS 130017</strain>
    </source>
</reference>
<dbReference type="InterPro" id="IPR053137">
    <property type="entry name" value="NLR-like"/>
</dbReference>
<dbReference type="Gene3D" id="3.40.50.300">
    <property type="entry name" value="P-loop containing nucleotide triphosphate hydrolases"/>
    <property type="match status" value="1"/>
</dbReference>
<dbReference type="GO" id="GO:0009116">
    <property type="term" value="P:nucleoside metabolic process"/>
    <property type="evidence" value="ECO:0007669"/>
    <property type="project" value="InterPro"/>
</dbReference>
<evidence type="ECO:0000259" key="3">
    <source>
        <dbReference type="Pfam" id="PF01048"/>
    </source>
</evidence>
<sequence length="3012" mass="337346">MAIGHRLSSDDYSVGWICALPCELEAARRALDQTHHPELELAENDKNTYTYGKIHGHNVVMTCLPSGGYGTTSAAVAAQQMNASFRSLQYRFMVGIGGGVPSESNDIRLGDIVVSRPEGKEPGVIQYDLGKTLPSGHFEEVGSLNKPPRALLTAIPHMQTDPRFPKRLAATLAAVLTNGELIQSPGYHSDRLFSSSYPHPQSKSTCDECDQQWLVHRKARLSESPHVHYGLIASGNQVMKDAIERDKLAKFRSILCFEMEAAGLMDDFECLVVRGICDYADSHKNKTWQPYAAATAAAYVKTLLEVVHRRQGKQTLEKHLQIPPELDEELCRLFVTDPNENRRSLMARRGRPTENTCQWIFKTDALAKWLDARAADNRPADSILWLHGLPGSGKSTMAMCLSEGLEQHLDDHQQDSFAYFFCEANHDTQNTATSILRGILWQLIRQNPILGDCLARRFRERKDTLLTSFDALWTLFTEIVIDPRCGVSFCIIDALDECDFESLMLILKQLKLSFFDRPSSQFTSNVRILITSRPYKEIETYLSMFPSRDLASFQEGKKDIEIFIEQKVSDLNMCKSYPDGMRSSIRNILKEKAAGTFLWVGLTCNELMDVDIQDTMSFLGSLAPGLNTLYTKLMEKAVESEQKRERVYSILAVVAASRQALTLVQLCMACSLYVGEDEDTRVAFAREDIKLCRLMVVEKDGLVNLLHKSVQDFLFRSDLTHFPTIEESHAQLAYSCINYAAKHFQKPFRGLGKLLDDREYRLAERRDVRHLNDQIDREISRWDEYIPYCSQYWMEHAHLAGPIFDVNKITETHFLTLDSSSREGWLRYYRLNAYHIPEKLGILHIAAKWGIPQLINFTLSKQWANGGNFYVDTEFLTSDYSTPLEEAAKSGNMGALSILVSRSNPATLITSSVLTTAFRHNTNRVDFIDSLLKNMGDRVIVTEQLEIAAAQNDGEGPEILRLLLAHRDRKLHVSEPHISMPVLVAAAKNQGKGRQIMELLFKYLNNDVPVTEKLLRVAAENTKCANALLEMLLDHWKGDDIPESVVAAAVGNWREGPLLIRLLQMRASKAIQITDSIIFSAFENIETGIKCLEQLWKESSQPTIVGERAIEYSHAGHELVLCWALSQPCDRILFSKHATRAIFATRSVTVIENVLARCEEGQKLPEDLLVAAAGNKYHGASIFMFLFLSYSQQVKVTDRMVARAVCSKETLEVILAHRPADQDVVSEEAMVNATKMAFNQSLDLMRALLKAKTGSIHIDERFKYELFRDSGIMDLILDHPNVTACMDSTVIDSLDRLDKNDYLMKRFLTLPEDRVKFSEEAVLAIVQKYGRKSTELLLGHKNIPVTGWTVEHIIQHHDADILSLLLDGRCIKMTREIEYAASLNAHGPRTLAVLIQGTEGDLSSNERLLKTVVSECEPHIIKQYFQRLPPDTWTRKTISTLVSCQNKSRSTQSLVQLLLQSHQDMWIDRQVVEEIAESCHASIIETALQRSDLSKDDILMAALNNVNHGSGTLNLLLSDRRPRFVIDAEFIYGMARVSDPETMAHVIHQGCDAPCNLSMPLLLWAATENRSSGDGVIQSLLNTDAADLGVNDLLNPRSLSKFSKPHRCPLPLTETIMDAISENQELGHKIVRIFLGASPDKVCLTGSGLRGIIKNFDIEFIQDVLSGRNLHVDIDHLMIEAGVGNRLDGPRVLELLLSRVTTQVEITGQTVVIALGNASHRKALMCQLIRSEKTLFGQAATREVMKSMDSTIITDLILSRGRSPQVDEMCVLEVIAAQHGSPPHIVAFFQLLDRLNQPLTLTSSIIRKIWLCNGELQVINDVLKSINNGGSVTATAMVEFIHLYSKSLQSWSPSFSEQLDQWCDILAAYRAQLGDQGAIDEGVLVALLYANEDDRYFRRIAGQRLHFSLPVIEDLTAPIGRRRCLSINDYRISIRVLGLLLDSHPPVAITTGGVMCILKDASREVALSIAQLPRQRFRICREIATKLAAVANEKVMAIIFDQCDECIKVTEDMLLAAAGNQWNGVINYLLGLSPTSITREVIIRVLEEDSPDSMDILRSHVKYFLSEIDITEDLLMAVVANRNSKKWELMKLFKANSAPSCFQNHVSEASVIKAATGLSGGEVIRGLLEISVPLPITEEVLVLASKHVGRQFQLFRPMTESDIIDLLTKKAIDRKPPSIEFLETAFSIFKPSVLAHMIDLYKDLIDINSQLVSYSLGRTDFHEIRNVLTARGLVSAVDGKSIICTRSDKSAHEYEQAGSKNSIPEKTDTFFDDISLTEEMVHDGGQADLIQSLLSQQTRTVIVAPEAIPAIIKYHGLTTIKILLSGKDNTVIPSMLMSSLQGMRVDNMQRASFRPNLRIDVTEEIICAAIENSSDQNLAILRFLFTRFGCPTIMSNKVLIAAASAHHNSTEVLEFLLCCNQGEIDELEPIAVAAAMNQAQGDHLLAILFDHLGDAVQPSESLLVAAMKNQGTKHVLLQCVSRPNCQLTPKVLAVAARNPVFAVEMMKMLLEKFQTPLTEAVLIEAACNEDLGDRLLDLFLEQRRSEVQLTEKIIKGFLGRKKYYHELTGHCRVPETILDPSFYVNPHSVQIAAILSRSLSYSQFDIFLSKYQSVNPQDLAVELAQECNDVTLRMFLERYGSEICLSKDLLRKAAQNTHWRTNILAVFIFCGERLGQAVAVTPDLVAAAAENPKYGYDSVQLLQTRRSEAPFVNSEALLAAVSNQAGFSLRLLRLLFRCSQEALPITTELLSAAAENSAHGTEMLRLLLSRLQKQGDDQVVFEDVVKGAAANTTVTGTLEDSNYFWYSPLGLLIRNKRDRTQITEGALVTAAGNTRNGKNCVLLLLKYAKGRPTITENILSAAARNEEQGYDILIVLLNHPTYQKVSISEKVLAAGIANDRYDNWDKIVKLLLSHHGAPVPVSELMILAVLESDHESERKMEMLLKQYQGPICISDNTLQEVSRRLGDSICRKLRARQIHSNVPERARWHIVWRLFILFVSCYIWPLFLRDSK</sequence>
<dbReference type="SUPFAM" id="SSF53167">
    <property type="entry name" value="Purine and uridine phosphorylases"/>
    <property type="match status" value="1"/>
</dbReference>
<keyword evidence="2" id="KW-1133">Transmembrane helix</keyword>
<keyword evidence="1" id="KW-0677">Repeat</keyword>
<dbReference type="InterPro" id="IPR056884">
    <property type="entry name" value="NPHP3-like_N"/>
</dbReference>
<dbReference type="InterPro" id="IPR000845">
    <property type="entry name" value="Nucleoside_phosphorylase_d"/>
</dbReference>
<dbReference type="InterPro" id="IPR055530">
    <property type="entry name" value="DUF7104"/>
</dbReference>
<name>A0A5N6WS48_9EURO</name>
<feature type="domain" description="Nephrocystin 3-like N-terminal" evidence="4">
    <location>
        <begin position="355"/>
        <end position="533"/>
    </location>
</feature>
<dbReference type="Proteomes" id="UP000325945">
    <property type="component" value="Unassembled WGS sequence"/>
</dbReference>
<keyword evidence="6" id="KW-1185">Reference proteome</keyword>
<dbReference type="InterPro" id="IPR035994">
    <property type="entry name" value="Nucleoside_phosphorylase_sf"/>
</dbReference>
<dbReference type="PANTHER" id="PTHR46082">
    <property type="entry name" value="ATP/GTP-BINDING PROTEIN-RELATED"/>
    <property type="match status" value="1"/>
</dbReference>
<dbReference type="InterPro" id="IPR036770">
    <property type="entry name" value="Ankyrin_rpt-contain_sf"/>
</dbReference>
<feature type="domain" description="Nucleoside phosphorylase" evidence="3">
    <location>
        <begin position="15"/>
        <end position="304"/>
    </location>
</feature>
<dbReference type="Gene3D" id="3.40.50.1580">
    <property type="entry name" value="Nucleoside phosphorylase domain"/>
    <property type="match status" value="1"/>
</dbReference>
<keyword evidence="2" id="KW-0472">Membrane</keyword>
<dbReference type="EMBL" id="ML741827">
    <property type="protein sequence ID" value="KAE8323671.1"/>
    <property type="molecule type" value="Genomic_DNA"/>
</dbReference>
<feature type="transmembrane region" description="Helical" evidence="2">
    <location>
        <begin position="2990"/>
        <end position="3008"/>
    </location>
</feature>
<evidence type="ECO:0000313" key="5">
    <source>
        <dbReference type="EMBL" id="KAE8323671.1"/>
    </source>
</evidence>
<dbReference type="Pfam" id="PF24883">
    <property type="entry name" value="NPHP3_N"/>
    <property type="match status" value="1"/>
</dbReference>
<dbReference type="Pfam" id="PF01048">
    <property type="entry name" value="PNP_UDP_1"/>
    <property type="match status" value="1"/>
</dbReference>
<dbReference type="SUPFAM" id="SSF52540">
    <property type="entry name" value="P-loop containing nucleoside triphosphate hydrolases"/>
    <property type="match status" value="1"/>
</dbReference>
<dbReference type="GO" id="GO:0003824">
    <property type="term" value="F:catalytic activity"/>
    <property type="evidence" value="ECO:0007669"/>
    <property type="project" value="InterPro"/>
</dbReference>
<dbReference type="PANTHER" id="PTHR46082:SF11">
    <property type="entry name" value="AAA+ ATPASE DOMAIN-CONTAINING PROTEIN-RELATED"/>
    <property type="match status" value="1"/>
</dbReference>
<evidence type="ECO:0000256" key="2">
    <source>
        <dbReference type="SAM" id="Phobius"/>
    </source>
</evidence>
<evidence type="ECO:0000256" key="1">
    <source>
        <dbReference type="ARBA" id="ARBA00022737"/>
    </source>
</evidence>
<gene>
    <name evidence="5" type="ORF">BDV39DRAFT_208654</name>
</gene>
<dbReference type="InterPro" id="IPR027417">
    <property type="entry name" value="P-loop_NTPase"/>
</dbReference>
<proteinExistence type="predicted"/>
<dbReference type="Pfam" id="PF23397">
    <property type="entry name" value="DUF7104"/>
    <property type="match status" value="7"/>
</dbReference>
<evidence type="ECO:0000259" key="4">
    <source>
        <dbReference type="Pfam" id="PF24883"/>
    </source>
</evidence>
<accession>A0A5N6WS48</accession>
<evidence type="ECO:0000313" key="6">
    <source>
        <dbReference type="Proteomes" id="UP000325945"/>
    </source>
</evidence>
<dbReference type="Gene3D" id="1.25.40.20">
    <property type="entry name" value="Ankyrin repeat-containing domain"/>
    <property type="match status" value="1"/>
</dbReference>
<keyword evidence="2" id="KW-0812">Transmembrane</keyword>
<protein>
    <recommendedName>
        <fullName evidence="7">NACHT domain-containing protein</fullName>
    </recommendedName>
</protein>
<organism evidence="5 6">
    <name type="scientific">Aspergillus sergii</name>
    <dbReference type="NCBI Taxonomy" id="1034303"/>
    <lineage>
        <taxon>Eukaryota</taxon>
        <taxon>Fungi</taxon>
        <taxon>Dikarya</taxon>
        <taxon>Ascomycota</taxon>
        <taxon>Pezizomycotina</taxon>
        <taxon>Eurotiomycetes</taxon>
        <taxon>Eurotiomycetidae</taxon>
        <taxon>Eurotiales</taxon>
        <taxon>Aspergillaceae</taxon>
        <taxon>Aspergillus</taxon>
        <taxon>Aspergillus subgen. Circumdati</taxon>
    </lineage>
</organism>